<reference evidence="1" key="2">
    <citation type="submission" date="2023-05" db="EMBL/GenBank/DDBJ databases">
        <authorList>
            <consortium name="Lawrence Berkeley National Laboratory"/>
            <person name="Steindorff A."/>
            <person name="Hensen N."/>
            <person name="Bonometti L."/>
            <person name="Westerberg I."/>
            <person name="Brannstrom I.O."/>
            <person name="Guillou S."/>
            <person name="Cros-Aarteil S."/>
            <person name="Calhoun S."/>
            <person name="Haridas S."/>
            <person name="Kuo A."/>
            <person name="Mondo S."/>
            <person name="Pangilinan J."/>
            <person name="Riley R."/>
            <person name="Labutti K."/>
            <person name="Andreopoulos B."/>
            <person name="Lipzen A."/>
            <person name="Chen C."/>
            <person name="Yanf M."/>
            <person name="Daum C."/>
            <person name="Ng V."/>
            <person name="Clum A."/>
            <person name="Ohm R."/>
            <person name="Martin F."/>
            <person name="Silar P."/>
            <person name="Natvig D."/>
            <person name="Lalanne C."/>
            <person name="Gautier V."/>
            <person name="Ament-Velasquez S.L."/>
            <person name="Kruys A."/>
            <person name="Hutchinson M.I."/>
            <person name="Powell A.J."/>
            <person name="Barry K."/>
            <person name="Miller A.N."/>
            <person name="Grigoriev I.V."/>
            <person name="Debuchy R."/>
            <person name="Gladieux P."/>
            <person name="Thoren M.H."/>
            <person name="Johannesson H."/>
        </authorList>
    </citation>
    <scope>NUCLEOTIDE SEQUENCE</scope>
    <source>
        <strain evidence="1">PSN293</strain>
    </source>
</reference>
<comment type="caution">
    <text evidence="1">The sequence shown here is derived from an EMBL/GenBank/DDBJ whole genome shotgun (WGS) entry which is preliminary data.</text>
</comment>
<accession>A0AAN7B6L1</accession>
<sequence>MPLPYKPAADSRHRRACFALYRALVRQGLQIPLPHDILESTRNNPIPQQLAPRSSYFARRKDGNPIPSLITHAFRRNRKLDSTRLVCLALKNGYRFLDLFAQAKAQAPPPYPTRTIYNSIIQFLGENQARVTKYLVDREASKKPNPFKPHPNHVPLLTLLPPTKHEPGPVYVPTVRPRPLSALSGGVRKLPTLDDCAGYPFLRLSKPQSPVLSVMIWSNARSRQKRTRRYLEMKEEDLEMGRLEDEWDFLVESMHQAVVKRGKRADQTSLDTGRSTWHVVPKTKRVVDWANRGNIGYQDSWKISIDDLEARLTRQHELWVARGRALWGIVEAEKALAEKEAKEQGRRTYKRPVGALQLDKIKDWNRAWERRQLRQREEKIKVLEEKGDLEGAEKLRSSKFVVQHPRRRGFKKKDMVEALHA</sequence>
<proteinExistence type="predicted"/>
<reference evidence="1" key="1">
    <citation type="journal article" date="2023" name="Mol. Phylogenet. Evol.">
        <title>Genome-scale phylogeny and comparative genomics of the fungal order Sordariales.</title>
        <authorList>
            <person name="Hensen N."/>
            <person name="Bonometti L."/>
            <person name="Westerberg I."/>
            <person name="Brannstrom I.O."/>
            <person name="Guillou S."/>
            <person name="Cros-Aarteil S."/>
            <person name="Calhoun S."/>
            <person name="Haridas S."/>
            <person name="Kuo A."/>
            <person name="Mondo S."/>
            <person name="Pangilinan J."/>
            <person name="Riley R."/>
            <person name="LaButti K."/>
            <person name="Andreopoulos B."/>
            <person name="Lipzen A."/>
            <person name="Chen C."/>
            <person name="Yan M."/>
            <person name="Daum C."/>
            <person name="Ng V."/>
            <person name="Clum A."/>
            <person name="Steindorff A."/>
            <person name="Ohm R.A."/>
            <person name="Martin F."/>
            <person name="Silar P."/>
            <person name="Natvig D.O."/>
            <person name="Lalanne C."/>
            <person name="Gautier V."/>
            <person name="Ament-Velasquez S.L."/>
            <person name="Kruys A."/>
            <person name="Hutchinson M.I."/>
            <person name="Powell A.J."/>
            <person name="Barry K."/>
            <person name="Miller A.N."/>
            <person name="Grigoriev I.V."/>
            <person name="Debuchy R."/>
            <person name="Gladieux P."/>
            <person name="Hiltunen Thoren M."/>
            <person name="Johannesson H."/>
        </authorList>
    </citation>
    <scope>NUCLEOTIDE SEQUENCE</scope>
    <source>
        <strain evidence="1">PSN293</strain>
    </source>
</reference>
<evidence type="ECO:0000313" key="1">
    <source>
        <dbReference type="EMBL" id="KAK4212783.1"/>
    </source>
</evidence>
<dbReference type="Proteomes" id="UP001301769">
    <property type="component" value="Unassembled WGS sequence"/>
</dbReference>
<organism evidence="1 2">
    <name type="scientific">Rhypophila decipiens</name>
    <dbReference type="NCBI Taxonomy" id="261697"/>
    <lineage>
        <taxon>Eukaryota</taxon>
        <taxon>Fungi</taxon>
        <taxon>Dikarya</taxon>
        <taxon>Ascomycota</taxon>
        <taxon>Pezizomycotina</taxon>
        <taxon>Sordariomycetes</taxon>
        <taxon>Sordariomycetidae</taxon>
        <taxon>Sordariales</taxon>
        <taxon>Naviculisporaceae</taxon>
        <taxon>Rhypophila</taxon>
    </lineage>
</organism>
<keyword evidence="2" id="KW-1185">Reference proteome</keyword>
<evidence type="ECO:0000313" key="2">
    <source>
        <dbReference type="Proteomes" id="UP001301769"/>
    </source>
</evidence>
<protein>
    <submittedName>
        <fullName evidence="1">Uncharacterized protein</fullName>
    </submittedName>
</protein>
<name>A0AAN7B6L1_9PEZI</name>
<dbReference type="EMBL" id="MU858121">
    <property type="protein sequence ID" value="KAK4212783.1"/>
    <property type="molecule type" value="Genomic_DNA"/>
</dbReference>
<dbReference type="AlphaFoldDB" id="A0AAN7B6L1"/>
<gene>
    <name evidence="1" type="ORF">QBC37DRAFT_287408</name>
</gene>